<dbReference type="Proteomes" id="UP000299102">
    <property type="component" value="Unassembled WGS sequence"/>
</dbReference>
<keyword evidence="2" id="KW-1185">Reference proteome</keyword>
<reference evidence="1 2" key="1">
    <citation type="journal article" date="2019" name="Commun. Biol.">
        <title>The bagworm genome reveals a unique fibroin gene that provides high tensile strength.</title>
        <authorList>
            <person name="Kono N."/>
            <person name="Nakamura H."/>
            <person name="Ohtoshi R."/>
            <person name="Tomita M."/>
            <person name="Numata K."/>
            <person name="Arakawa K."/>
        </authorList>
    </citation>
    <scope>NUCLEOTIDE SEQUENCE [LARGE SCALE GENOMIC DNA]</scope>
</reference>
<evidence type="ECO:0000313" key="2">
    <source>
        <dbReference type="Proteomes" id="UP000299102"/>
    </source>
</evidence>
<protein>
    <submittedName>
        <fullName evidence="1">Uncharacterized protein</fullName>
    </submittedName>
</protein>
<sequence>MQTHSTDRHGAHAVEGCPSRLADEISYALQSTFEFRVEINVSNCSYSRSAVTLELESSASVCARRRPPGGAHLGACFEWLIKMASCNVDRAGIVLHFEIFGYTHETSVRECTNVHETRISA</sequence>
<evidence type="ECO:0000313" key="1">
    <source>
        <dbReference type="EMBL" id="GBP28509.1"/>
    </source>
</evidence>
<organism evidence="1 2">
    <name type="scientific">Eumeta variegata</name>
    <name type="common">Bagworm moth</name>
    <name type="synonym">Eumeta japonica</name>
    <dbReference type="NCBI Taxonomy" id="151549"/>
    <lineage>
        <taxon>Eukaryota</taxon>
        <taxon>Metazoa</taxon>
        <taxon>Ecdysozoa</taxon>
        <taxon>Arthropoda</taxon>
        <taxon>Hexapoda</taxon>
        <taxon>Insecta</taxon>
        <taxon>Pterygota</taxon>
        <taxon>Neoptera</taxon>
        <taxon>Endopterygota</taxon>
        <taxon>Lepidoptera</taxon>
        <taxon>Glossata</taxon>
        <taxon>Ditrysia</taxon>
        <taxon>Tineoidea</taxon>
        <taxon>Psychidae</taxon>
        <taxon>Oiketicinae</taxon>
        <taxon>Eumeta</taxon>
    </lineage>
</organism>
<proteinExistence type="predicted"/>
<dbReference type="EMBL" id="BGZK01000208">
    <property type="protein sequence ID" value="GBP28509.1"/>
    <property type="molecule type" value="Genomic_DNA"/>
</dbReference>
<dbReference type="AlphaFoldDB" id="A0A4C1UQA4"/>
<accession>A0A4C1UQA4</accession>
<comment type="caution">
    <text evidence="1">The sequence shown here is derived from an EMBL/GenBank/DDBJ whole genome shotgun (WGS) entry which is preliminary data.</text>
</comment>
<gene>
    <name evidence="1" type="ORF">EVAR_22972_1</name>
</gene>
<name>A0A4C1UQA4_EUMVA</name>